<feature type="transmembrane region" description="Helical" evidence="2">
    <location>
        <begin position="88"/>
        <end position="106"/>
    </location>
</feature>
<dbReference type="Gene3D" id="2.60.120.260">
    <property type="entry name" value="Galactose-binding domain-like"/>
    <property type="match status" value="1"/>
</dbReference>
<feature type="transmembrane region" description="Helical" evidence="2">
    <location>
        <begin position="376"/>
        <end position="397"/>
    </location>
</feature>
<proteinExistence type="predicted"/>
<accession>A0A561EAJ2</accession>
<feature type="transmembrane region" description="Helical" evidence="2">
    <location>
        <begin position="196"/>
        <end position="214"/>
    </location>
</feature>
<keyword evidence="2" id="KW-0472">Membrane</keyword>
<dbReference type="InterPro" id="IPR021798">
    <property type="entry name" value="AftD_N"/>
</dbReference>
<organism evidence="4 5">
    <name type="scientific">Rudaeicoccus suwonensis</name>
    <dbReference type="NCBI Taxonomy" id="657409"/>
    <lineage>
        <taxon>Bacteria</taxon>
        <taxon>Bacillati</taxon>
        <taxon>Actinomycetota</taxon>
        <taxon>Actinomycetes</taxon>
        <taxon>Micrococcales</taxon>
        <taxon>Dermacoccaceae</taxon>
        <taxon>Rudaeicoccus</taxon>
    </lineage>
</organism>
<dbReference type="Proteomes" id="UP000318297">
    <property type="component" value="Unassembled WGS sequence"/>
</dbReference>
<reference evidence="4 5" key="1">
    <citation type="submission" date="2019-06" db="EMBL/GenBank/DDBJ databases">
        <title>Sequencing the genomes of 1000 actinobacteria strains.</title>
        <authorList>
            <person name="Klenk H.-P."/>
        </authorList>
    </citation>
    <scope>NUCLEOTIDE SEQUENCE [LARGE SCALE GENOMIC DNA]</scope>
    <source>
        <strain evidence="4 5">DSM 19560</strain>
    </source>
</reference>
<feature type="region of interest" description="Disordered" evidence="1">
    <location>
        <begin position="1394"/>
        <end position="1417"/>
    </location>
</feature>
<feature type="transmembrane region" description="Helical" evidence="2">
    <location>
        <begin position="404"/>
        <end position="425"/>
    </location>
</feature>
<evidence type="ECO:0000256" key="1">
    <source>
        <dbReference type="SAM" id="MobiDB-lite"/>
    </source>
</evidence>
<sequence length="1417" mass="149490">MRRTATNYRLTVAALVLLLALIVGLNGWGTFYTDIKPEVYLAPSRMISQYLSAWTATPYLGSPNFNVGLVPVLVVTAALRGIGLSPEWTYKVFHFALWLLTAWGTVRLTRRLVPRAGRWAALTAGVLVLANPYTIQAGATLAIALPMALLPWNLLCFVRAVHTTGNRVRDPRGWAWPAMFGLTFFAMSGMNVAVVPVFQLLALLPIIVVARLDWQISWRDILLTLGKCAIFVVGVSVYWLEPGFGALSTGNQIVGESETITGIAKVSSFPEVLRGMGLWPLYGHDSNGPWVPQDTVYVTSPVMIVLTMLWPASALLALRWLPRAMRRICALSIAIAAVVMVGAFPGADHTASPFGYAFQHFLSLPGMGAFRTTNKVGAVLALAFAIALGAAVAAVGPRLMRHDFFAPIAAMMAVLLVVAWTLPALTNRLYTSPMNIPSYWRQAAAAIDKGNPDSSVLFLPGQTQADYRWTVERPDDVANSLFTRNVIIPETTPNASAPGGNFLQSMDATLQNDVGPSTLVSTYARYLGAGTVLLRHDMQWEDDGGARPATTSAELAGDPGLFGVANYGQPGEYVVAPDENAAAYGEEILPPLQQYDVQGATTSLRAQPISNSIVVAGDGWSVPAMTAAGLLGSTPTFQYAQNLSASQLADSIGGDHTLVLSDTNARRLAITNRLTDNEGPLLAADQPLDGPTRTLGTDVADQTVLVRSGAQVTATSEGSAFFDLPYAVPANALDGDPSSAWLFGDFNRARGQVLTITEPAPVTIDTMQIAQAQVGSVKIDKVTVRAGGKAVTQTLPDSGYATFDLGGVAASKVTVTIDSTRGSGFNLVGISDIKMPGPLAQQAARTPLTFSRQYSELTPAQRAVFDRTPLDVLLTRDQGTSGSTTDDPEISLRRIVTLPDSRTFDTMAAVRVQGSLEAVYDQVAGYSSSVQASSSGFYFNNPSERASMAADGDPSTAWVPGGSVKGGWWQITGPRRAITSVAITQHAAPSDPSGDQTLYAGRVTITVDGKAVGTGTLARNGTTTIPIPTVDGRPVTGRTVRMTIDSTSGDLAGAPPAFPSIATGVTMHATTTTPISRAGAGDPRCITVATIDGSPVRMRPATQTLAGASSQGTAWVGCGTVKVSAGQHQIDQAPGFTLDSLNLIDVQTPTASTVAPSPSTTVIANGTTSKKLTVSSAAGFAVVISQSYDSRWQATANGKSLGTPQIIDGYSVGWIIPKGGNYTIDIHYGPQVQADVTLGVSIVAVLTAAALAVQPFVRRVRRRRGHDDDTEPYDDDDPDDLDPVAGRTNRRIRLPRVWKEIALVVCGAIFVGPAGAVAALVVVGTLRLRPVSAWRLQVAGAALLMAAIVVYLIALGPLRGQLSADGVARNMWPNYLAGAGLVVGLTGALRGDWRRHTDDGSDGSPDEQAPGGRSADA</sequence>
<feature type="region of interest" description="Disordered" evidence="1">
    <location>
        <begin position="1263"/>
        <end position="1285"/>
    </location>
</feature>
<keyword evidence="2" id="KW-1133">Transmembrane helix</keyword>
<feature type="transmembrane region" description="Helical" evidence="2">
    <location>
        <begin position="1236"/>
        <end position="1257"/>
    </location>
</feature>
<feature type="transmembrane region" description="Helical" evidence="2">
    <location>
        <begin position="328"/>
        <end position="347"/>
    </location>
</feature>
<keyword evidence="2" id="KW-0812">Transmembrane</keyword>
<feature type="compositionally biased region" description="Acidic residues" evidence="1">
    <location>
        <begin position="1268"/>
        <end position="1282"/>
    </location>
</feature>
<keyword evidence="4" id="KW-0808">Transferase</keyword>
<feature type="transmembrane region" description="Helical" evidence="2">
    <location>
        <begin position="296"/>
        <end position="321"/>
    </location>
</feature>
<dbReference type="Pfam" id="PF11847">
    <property type="entry name" value="GT-C_AftD"/>
    <property type="match status" value="1"/>
</dbReference>
<feature type="transmembrane region" description="Helical" evidence="2">
    <location>
        <begin position="118"/>
        <end position="135"/>
    </location>
</feature>
<dbReference type="GO" id="GO:0016740">
    <property type="term" value="F:transferase activity"/>
    <property type="evidence" value="ECO:0007669"/>
    <property type="project" value="UniProtKB-KW"/>
</dbReference>
<feature type="transmembrane region" description="Helical" evidence="2">
    <location>
        <begin position="221"/>
        <end position="240"/>
    </location>
</feature>
<feature type="transmembrane region" description="Helical" evidence="2">
    <location>
        <begin position="1334"/>
        <end position="1354"/>
    </location>
</feature>
<evidence type="ECO:0000313" key="5">
    <source>
        <dbReference type="Proteomes" id="UP000318297"/>
    </source>
</evidence>
<dbReference type="RefSeq" id="WP_170226409.1">
    <property type="nucleotide sequence ID" value="NZ_VIVQ01000001.1"/>
</dbReference>
<evidence type="ECO:0000259" key="3">
    <source>
        <dbReference type="Pfam" id="PF11847"/>
    </source>
</evidence>
<name>A0A561EAJ2_9MICO</name>
<dbReference type="EMBL" id="VIVQ01000001">
    <property type="protein sequence ID" value="TWE12628.1"/>
    <property type="molecule type" value="Genomic_DNA"/>
</dbReference>
<dbReference type="SUPFAM" id="SSF49785">
    <property type="entry name" value="Galactose-binding domain-like"/>
    <property type="match status" value="1"/>
</dbReference>
<comment type="caution">
    <text evidence="4">The sequence shown here is derived from an EMBL/GenBank/DDBJ whole genome shotgun (WGS) entry which is preliminary data.</text>
</comment>
<dbReference type="InterPro" id="IPR008979">
    <property type="entry name" value="Galactose-bd-like_sf"/>
</dbReference>
<gene>
    <name evidence="4" type="ORF">BKA23_1443</name>
</gene>
<feature type="transmembrane region" description="Helical" evidence="2">
    <location>
        <begin position="1301"/>
        <end position="1322"/>
    </location>
</feature>
<keyword evidence="5" id="KW-1185">Reference proteome</keyword>
<evidence type="ECO:0000313" key="4">
    <source>
        <dbReference type="EMBL" id="TWE12628.1"/>
    </source>
</evidence>
<feature type="domain" description="Alpha-(1-&gt;3)-arabinofuranosyltransferase N-terminal GT-C" evidence="3">
    <location>
        <begin position="21"/>
        <end position="687"/>
    </location>
</feature>
<protein>
    <submittedName>
        <fullName evidence="4">Arabinofuranan 3-O-arabinosyltransferase</fullName>
    </submittedName>
</protein>
<evidence type="ECO:0000256" key="2">
    <source>
        <dbReference type="SAM" id="Phobius"/>
    </source>
</evidence>